<protein>
    <submittedName>
        <fullName evidence="8">MFS transporter</fullName>
    </submittedName>
</protein>
<feature type="transmembrane region" description="Helical" evidence="6">
    <location>
        <begin position="113"/>
        <end position="135"/>
    </location>
</feature>
<keyword evidence="9" id="KW-1185">Reference proteome</keyword>
<feature type="transmembrane region" description="Helical" evidence="6">
    <location>
        <begin position="141"/>
        <end position="161"/>
    </location>
</feature>
<dbReference type="AlphaFoldDB" id="A0A842JAP7"/>
<dbReference type="PANTHER" id="PTHR23531">
    <property type="entry name" value="QUINOLENE RESISTANCE PROTEIN NORA"/>
    <property type="match status" value="1"/>
</dbReference>
<feature type="transmembrane region" description="Helical" evidence="6">
    <location>
        <begin position="305"/>
        <end position="324"/>
    </location>
</feature>
<feature type="transmembrane region" description="Helical" evidence="6">
    <location>
        <begin position="369"/>
        <end position="391"/>
    </location>
</feature>
<keyword evidence="4 6" id="KW-0472">Membrane</keyword>
<accession>A0A842JAP7</accession>
<comment type="caution">
    <text evidence="8">The sequence shown here is derived from an EMBL/GenBank/DDBJ whole genome shotgun (WGS) entry which is preliminary data.</text>
</comment>
<dbReference type="SUPFAM" id="SSF103473">
    <property type="entry name" value="MFS general substrate transporter"/>
    <property type="match status" value="1"/>
</dbReference>
<keyword evidence="2 6" id="KW-0812">Transmembrane</keyword>
<dbReference type="Gene3D" id="1.20.1250.20">
    <property type="entry name" value="MFS general substrate transporter like domains"/>
    <property type="match status" value="1"/>
</dbReference>
<dbReference type="InterPro" id="IPR011701">
    <property type="entry name" value="MFS"/>
</dbReference>
<dbReference type="PANTHER" id="PTHR23531:SF1">
    <property type="entry name" value="QUINOLENE RESISTANCE PROTEIN NORA"/>
    <property type="match status" value="1"/>
</dbReference>
<evidence type="ECO:0000256" key="6">
    <source>
        <dbReference type="SAM" id="Phobius"/>
    </source>
</evidence>
<dbReference type="PROSITE" id="PS50850">
    <property type="entry name" value="MFS"/>
    <property type="match status" value="1"/>
</dbReference>
<feature type="transmembrane region" description="Helical" evidence="6">
    <location>
        <begin position="344"/>
        <end position="363"/>
    </location>
</feature>
<sequence length="401" mass="41351">MVGQGLNSGTSVFLARMGNTAAFAGALAAVFSASAAVARIACGPLVDRAGRLRVMVAGAVLLLVGTLLPALSSNDIVFVVCRVVQGVGFSAATTASATAAADVLPRSRLGEGIGYYGLGQALAMSVGPALALLLVNTDPAANLYLGLAGMAALCVVLTAFCRYERNPSRLPATAAYRRLFEERERRAADRKNRRSASGAADAEPTTEERGLQRVFEPSALPGALPMLVLSPAFGFGIFFAGLYGTTLGVGNPGLFYTLSALSMIAVRLKSKSFMDRVAPIKVFTASTACGLAGFALLLAAGASEIAYYAAGILYGACLGVSMPLNQSVAVKNTPPERWGAANALYLLASDIGIGIGSAVWGVVNDAAGFPVTICCVMGCILASWVVAWFSYPKPARPHNQP</sequence>
<dbReference type="InterPro" id="IPR052714">
    <property type="entry name" value="MFS_Exporter"/>
</dbReference>
<dbReference type="GO" id="GO:0022857">
    <property type="term" value="F:transmembrane transporter activity"/>
    <property type="evidence" value="ECO:0007669"/>
    <property type="project" value="InterPro"/>
</dbReference>
<evidence type="ECO:0000313" key="9">
    <source>
        <dbReference type="Proteomes" id="UP000587396"/>
    </source>
</evidence>
<feature type="transmembrane region" description="Helical" evidence="6">
    <location>
        <begin position="280"/>
        <end position="299"/>
    </location>
</feature>
<evidence type="ECO:0000256" key="4">
    <source>
        <dbReference type="ARBA" id="ARBA00023136"/>
    </source>
</evidence>
<evidence type="ECO:0000259" key="7">
    <source>
        <dbReference type="PROSITE" id="PS50850"/>
    </source>
</evidence>
<dbReference type="EMBL" id="JACMSE010000002">
    <property type="protein sequence ID" value="MBC2888534.1"/>
    <property type="molecule type" value="Genomic_DNA"/>
</dbReference>
<evidence type="ECO:0000256" key="2">
    <source>
        <dbReference type="ARBA" id="ARBA00022692"/>
    </source>
</evidence>
<keyword evidence="3 6" id="KW-1133">Transmembrane helix</keyword>
<evidence type="ECO:0000256" key="1">
    <source>
        <dbReference type="ARBA" id="ARBA00004651"/>
    </source>
</evidence>
<proteinExistence type="predicted"/>
<feature type="transmembrane region" description="Helical" evidence="6">
    <location>
        <begin position="54"/>
        <end position="71"/>
    </location>
</feature>
<evidence type="ECO:0000313" key="8">
    <source>
        <dbReference type="EMBL" id="MBC2888534.1"/>
    </source>
</evidence>
<evidence type="ECO:0000256" key="5">
    <source>
        <dbReference type="SAM" id="MobiDB-lite"/>
    </source>
</evidence>
<dbReference type="InterPro" id="IPR036259">
    <property type="entry name" value="MFS_trans_sf"/>
</dbReference>
<evidence type="ECO:0000256" key="3">
    <source>
        <dbReference type="ARBA" id="ARBA00022989"/>
    </source>
</evidence>
<dbReference type="Pfam" id="PF07690">
    <property type="entry name" value="MFS_1"/>
    <property type="match status" value="1"/>
</dbReference>
<reference evidence="8 9" key="1">
    <citation type="submission" date="2020-08" db="EMBL/GenBank/DDBJ databases">
        <authorList>
            <person name="Liu C."/>
            <person name="Sun Q."/>
        </authorList>
    </citation>
    <scope>NUCLEOTIDE SEQUENCE [LARGE SCALE GENOMIC DNA]</scope>
    <source>
        <strain evidence="8 9">N22</strain>
    </source>
</reference>
<dbReference type="GO" id="GO:0005886">
    <property type="term" value="C:plasma membrane"/>
    <property type="evidence" value="ECO:0007669"/>
    <property type="project" value="UniProtKB-SubCell"/>
</dbReference>
<comment type="subcellular location">
    <subcellularLocation>
        <location evidence="1">Cell membrane</location>
        <topology evidence="1">Multi-pass membrane protein</topology>
    </subcellularLocation>
</comment>
<feature type="region of interest" description="Disordered" evidence="5">
    <location>
        <begin position="187"/>
        <end position="211"/>
    </location>
</feature>
<feature type="domain" description="Major facilitator superfamily (MFS) profile" evidence="7">
    <location>
        <begin position="1"/>
        <end position="395"/>
    </location>
</feature>
<dbReference type="InterPro" id="IPR020846">
    <property type="entry name" value="MFS_dom"/>
</dbReference>
<organism evidence="8 9">
    <name type="scientific">Gordonibacter massiliensis</name>
    <name type="common">ex Traore et al. 2017</name>
    <dbReference type="NCBI Taxonomy" id="1841863"/>
    <lineage>
        <taxon>Bacteria</taxon>
        <taxon>Bacillati</taxon>
        <taxon>Actinomycetota</taxon>
        <taxon>Coriobacteriia</taxon>
        <taxon>Eggerthellales</taxon>
        <taxon>Eggerthellaceae</taxon>
        <taxon>Gordonibacter</taxon>
    </lineage>
</organism>
<dbReference type="Proteomes" id="UP000587396">
    <property type="component" value="Unassembled WGS sequence"/>
</dbReference>
<feature type="transmembrane region" description="Helical" evidence="6">
    <location>
        <begin position="20"/>
        <end position="42"/>
    </location>
</feature>
<gene>
    <name evidence="8" type="ORF">H7313_04105</name>
</gene>
<name>A0A842JAP7_9ACTN</name>